<dbReference type="InterPro" id="IPR011047">
    <property type="entry name" value="Quinoprotein_ADH-like_sf"/>
</dbReference>
<keyword evidence="5" id="KW-1185">Reference proteome</keyword>
<protein>
    <recommendedName>
        <fullName evidence="3">SLA1 homology domain-containing protein</fullName>
    </recommendedName>
</protein>
<dbReference type="AlphaFoldDB" id="A0A517R3Y7"/>
<feature type="signal peptide" evidence="2">
    <location>
        <begin position="1"/>
        <end position="26"/>
    </location>
</feature>
<evidence type="ECO:0000256" key="1">
    <source>
        <dbReference type="SAM" id="MobiDB-lite"/>
    </source>
</evidence>
<dbReference type="KEGG" id="svp:Pan189_30040"/>
<dbReference type="Pfam" id="PF03983">
    <property type="entry name" value="SHD1"/>
    <property type="match status" value="1"/>
</dbReference>
<dbReference type="Proteomes" id="UP000317318">
    <property type="component" value="Chromosome"/>
</dbReference>
<dbReference type="InterPro" id="IPR007131">
    <property type="entry name" value="SHD1"/>
</dbReference>
<organism evidence="4 5">
    <name type="scientific">Stratiformator vulcanicus</name>
    <dbReference type="NCBI Taxonomy" id="2527980"/>
    <lineage>
        <taxon>Bacteria</taxon>
        <taxon>Pseudomonadati</taxon>
        <taxon>Planctomycetota</taxon>
        <taxon>Planctomycetia</taxon>
        <taxon>Planctomycetales</taxon>
        <taxon>Planctomycetaceae</taxon>
        <taxon>Stratiformator</taxon>
    </lineage>
</organism>
<dbReference type="GO" id="GO:0030674">
    <property type="term" value="F:protein-macromolecule adaptor activity"/>
    <property type="evidence" value="ECO:0007669"/>
    <property type="project" value="InterPro"/>
</dbReference>
<gene>
    <name evidence="4" type="ORF">Pan189_30040</name>
</gene>
<proteinExistence type="predicted"/>
<feature type="chain" id="PRO_5022214557" description="SLA1 homology domain-containing protein" evidence="2">
    <location>
        <begin position="27"/>
        <end position="646"/>
    </location>
</feature>
<dbReference type="GO" id="GO:0008092">
    <property type="term" value="F:cytoskeletal protein binding"/>
    <property type="evidence" value="ECO:0007669"/>
    <property type="project" value="InterPro"/>
</dbReference>
<sequence precursor="true">MSHCFRAFSTSLAFIFVVALATPAAAGEFDQQRTWKDATGRFDLEGKFVKLVDQTVTLEQPSGKEFEVKLSQLSAADRDFAERAAKAMVENPFAPVDDSGNSNDSSGGSSNDLKYVQFDLQEVPELNTDPIETRWSLEPDPQPRVTVRGGRPITTPPRRDAFEKHQATLISSKSATLLLGYTHDGFADRVSKSTRLEICDLKEGRMTRSLVEDSECVPLAIDETGHKILVRSEGRGFGNAARLEQWDISGSKISREFISEPYQQELFTRRDIEWGAYGAGDTFLTIGKANELIIWDGIKFSPLARLPSVDSDAIAVSPGGRYLVVAPKKHLLVIDLERRVTVASIPKVEIGNSRLTFSPSGERLVAAGVRDVHIWDFRTGDLVASIDPDDHSTRGLLMLDNRYLMIKDSIVYDTESRIALWNYSGSKEAVFTVGGLTWFVIKDYRSKTEVIYGGKLPHPAALKALEVAANDPTLFVLKPGSEVSIDVSNVRAAESVSAVEAAIKENLENAGFRVTPNANVQVVASATSAGNEDVTYYKTQSRLGPPLRSFARPDGPGETFSMPVYDLSIKIVAGGETAWSRSSKYKTAPAYLRTDDKPAGEAMASFRQKKPDAGFFVRNKFPSYVQRSANGLNALGISLVTAGGIQ</sequence>
<dbReference type="Gene3D" id="2.130.10.10">
    <property type="entry name" value="YVTN repeat-like/Quinoprotein amine dehydrogenase"/>
    <property type="match status" value="1"/>
</dbReference>
<feature type="domain" description="SLA1 homology" evidence="3">
    <location>
        <begin position="29"/>
        <end position="86"/>
    </location>
</feature>
<dbReference type="RefSeq" id="WP_310820520.1">
    <property type="nucleotide sequence ID" value="NZ_CP036268.1"/>
</dbReference>
<evidence type="ECO:0000259" key="3">
    <source>
        <dbReference type="Pfam" id="PF03983"/>
    </source>
</evidence>
<evidence type="ECO:0000313" key="4">
    <source>
        <dbReference type="EMBL" id="QDT38609.1"/>
    </source>
</evidence>
<accession>A0A517R3Y7</accession>
<dbReference type="InterPro" id="IPR015943">
    <property type="entry name" value="WD40/YVTN_repeat-like_dom_sf"/>
</dbReference>
<dbReference type="GO" id="GO:0043130">
    <property type="term" value="F:ubiquitin binding"/>
    <property type="evidence" value="ECO:0007669"/>
    <property type="project" value="InterPro"/>
</dbReference>
<feature type="compositionally biased region" description="Low complexity" evidence="1">
    <location>
        <begin position="97"/>
        <end position="111"/>
    </location>
</feature>
<evidence type="ECO:0000256" key="2">
    <source>
        <dbReference type="SAM" id="SignalP"/>
    </source>
</evidence>
<reference evidence="4 5" key="1">
    <citation type="submission" date="2019-02" db="EMBL/GenBank/DDBJ databases">
        <title>Deep-cultivation of Planctomycetes and their phenomic and genomic characterization uncovers novel biology.</title>
        <authorList>
            <person name="Wiegand S."/>
            <person name="Jogler M."/>
            <person name="Boedeker C."/>
            <person name="Pinto D."/>
            <person name="Vollmers J."/>
            <person name="Rivas-Marin E."/>
            <person name="Kohn T."/>
            <person name="Peeters S.H."/>
            <person name="Heuer A."/>
            <person name="Rast P."/>
            <person name="Oberbeckmann S."/>
            <person name="Bunk B."/>
            <person name="Jeske O."/>
            <person name="Meyerdierks A."/>
            <person name="Storesund J.E."/>
            <person name="Kallscheuer N."/>
            <person name="Luecker S."/>
            <person name="Lage O.M."/>
            <person name="Pohl T."/>
            <person name="Merkel B.J."/>
            <person name="Hornburger P."/>
            <person name="Mueller R.-W."/>
            <person name="Bruemmer F."/>
            <person name="Labrenz M."/>
            <person name="Spormann A.M."/>
            <person name="Op den Camp H."/>
            <person name="Overmann J."/>
            <person name="Amann R."/>
            <person name="Jetten M.S.M."/>
            <person name="Mascher T."/>
            <person name="Medema M.H."/>
            <person name="Devos D.P."/>
            <person name="Kaster A.-K."/>
            <person name="Ovreas L."/>
            <person name="Rohde M."/>
            <person name="Galperin M.Y."/>
            <person name="Jogler C."/>
        </authorList>
    </citation>
    <scope>NUCLEOTIDE SEQUENCE [LARGE SCALE GENOMIC DNA]</scope>
    <source>
        <strain evidence="4 5">Pan189</strain>
    </source>
</reference>
<keyword evidence="2" id="KW-0732">Signal</keyword>
<feature type="region of interest" description="Disordered" evidence="1">
    <location>
        <begin position="132"/>
        <end position="158"/>
    </location>
</feature>
<dbReference type="SUPFAM" id="SSF50998">
    <property type="entry name" value="Quinoprotein alcohol dehydrogenase-like"/>
    <property type="match status" value="1"/>
</dbReference>
<evidence type="ECO:0000313" key="5">
    <source>
        <dbReference type="Proteomes" id="UP000317318"/>
    </source>
</evidence>
<dbReference type="EMBL" id="CP036268">
    <property type="protein sequence ID" value="QDT38609.1"/>
    <property type="molecule type" value="Genomic_DNA"/>
</dbReference>
<dbReference type="GO" id="GO:0042802">
    <property type="term" value="F:identical protein binding"/>
    <property type="evidence" value="ECO:0007669"/>
    <property type="project" value="InterPro"/>
</dbReference>
<dbReference type="Gene3D" id="2.30.30.700">
    <property type="entry name" value="SLA1 homology domain 1"/>
    <property type="match status" value="1"/>
</dbReference>
<feature type="region of interest" description="Disordered" evidence="1">
    <location>
        <begin position="92"/>
        <end position="111"/>
    </location>
</feature>
<name>A0A517R3Y7_9PLAN</name>